<dbReference type="STRING" id="39060.SAMN05660706_10248"/>
<dbReference type="InterPro" id="IPR045865">
    <property type="entry name" value="ACT-like_dom_sf"/>
</dbReference>
<dbReference type="PROSITE" id="PS51671">
    <property type="entry name" value="ACT"/>
    <property type="match status" value="1"/>
</dbReference>
<dbReference type="InterPro" id="IPR008310">
    <property type="entry name" value="UPF0735_ACT_dom-cont"/>
</dbReference>
<dbReference type="HAMAP" id="MF_00707">
    <property type="entry name" value="UPF0735"/>
    <property type="match status" value="1"/>
</dbReference>
<dbReference type="CDD" id="cd04888">
    <property type="entry name" value="ACT_PheB-BS"/>
    <property type="match status" value="1"/>
</dbReference>
<organism evidence="3 4">
    <name type="scientific">Desulfoscipio geothermicus DSM 3669</name>
    <dbReference type="NCBI Taxonomy" id="1121426"/>
    <lineage>
        <taxon>Bacteria</taxon>
        <taxon>Bacillati</taxon>
        <taxon>Bacillota</taxon>
        <taxon>Clostridia</taxon>
        <taxon>Eubacteriales</taxon>
        <taxon>Desulfallaceae</taxon>
        <taxon>Desulfoscipio</taxon>
    </lineage>
</organism>
<comment type="similarity">
    <text evidence="1">Belongs to the UPF0735 family.</text>
</comment>
<dbReference type="InterPro" id="IPR002912">
    <property type="entry name" value="ACT_dom"/>
</dbReference>
<dbReference type="Proteomes" id="UP000199584">
    <property type="component" value="Unassembled WGS sequence"/>
</dbReference>
<dbReference type="Gene3D" id="3.30.70.260">
    <property type="match status" value="1"/>
</dbReference>
<name>A0A1I6CU27_9FIRM</name>
<dbReference type="SUPFAM" id="SSF55021">
    <property type="entry name" value="ACT-like"/>
    <property type="match status" value="1"/>
</dbReference>
<evidence type="ECO:0000313" key="3">
    <source>
        <dbReference type="EMBL" id="SFQ96720.1"/>
    </source>
</evidence>
<evidence type="ECO:0000256" key="1">
    <source>
        <dbReference type="HAMAP-Rule" id="MF_00707"/>
    </source>
</evidence>
<feature type="domain" description="ACT" evidence="2">
    <location>
        <begin position="72"/>
        <end position="147"/>
    </location>
</feature>
<reference evidence="4" key="1">
    <citation type="submission" date="2016-10" db="EMBL/GenBank/DDBJ databases">
        <authorList>
            <person name="Varghese N."/>
            <person name="Submissions S."/>
        </authorList>
    </citation>
    <scope>NUCLEOTIDE SEQUENCE [LARGE SCALE GENOMIC DNA]</scope>
    <source>
        <strain evidence="4">DSM 3669</strain>
    </source>
</reference>
<keyword evidence="4" id="KW-1185">Reference proteome</keyword>
<gene>
    <name evidence="3" type="ORF">SAMN05660706_10248</name>
</gene>
<dbReference type="NCBIfam" id="NF003361">
    <property type="entry name" value="PRK04435.1"/>
    <property type="match status" value="1"/>
</dbReference>
<protein>
    <recommendedName>
        <fullName evidence="1">UPF0735 ACT domain-containing protein SAMN05660706_10248</fullName>
    </recommendedName>
</protein>
<evidence type="ECO:0000313" key="4">
    <source>
        <dbReference type="Proteomes" id="UP000199584"/>
    </source>
</evidence>
<dbReference type="RefSeq" id="WP_092481727.1">
    <property type="nucleotide sequence ID" value="NZ_FOYM01000002.1"/>
</dbReference>
<sequence>MGGREPRFYLVREDILPEAFHKTVQAKELLLRGEVATVNEAVERVQLSRSAFYKYKDKVYPFHRWNRDQTVTIEIVLEHRSGVLSAVLNNIAVVGGNIVTINQNIPQQSVATATITIETAQLSCDVDKMLNILRSTIGVKMAKLLGS</sequence>
<evidence type="ECO:0000259" key="2">
    <source>
        <dbReference type="PROSITE" id="PS51671"/>
    </source>
</evidence>
<proteinExistence type="inferred from homology"/>
<dbReference type="PIRSF" id="PIRSF025624">
    <property type="entry name" value="ACT_PheB"/>
    <property type="match status" value="1"/>
</dbReference>
<dbReference type="AlphaFoldDB" id="A0A1I6CU27"/>
<dbReference type="EMBL" id="FOYM01000002">
    <property type="protein sequence ID" value="SFQ96720.1"/>
    <property type="molecule type" value="Genomic_DNA"/>
</dbReference>
<dbReference type="OrthoDB" id="9788773at2"/>
<accession>A0A1I6CU27</accession>